<protein>
    <recommendedName>
        <fullName evidence="1">Lcl C-terminal domain-containing protein</fullName>
    </recommendedName>
</protein>
<dbReference type="AlphaFoldDB" id="A0A0F8X9E0"/>
<dbReference type="Pfam" id="PF07603">
    <property type="entry name" value="Lcl_C"/>
    <property type="match status" value="1"/>
</dbReference>
<comment type="caution">
    <text evidence="2">The sequence shown here is derived from an EMBL/GenBank/DDBJ whole genome shotgun (WGS) entry which is preliminary data.</text>
</comment>
<feature type="non-terminal residue" evidence="2">
    <location>
        <position position="1"/>
    </location>
</feature>
<accession>A0A0F8X9E0</accession>
<dbReference type="EMBL" id="LAZR01064395">
    <property type="protein sequence ID" value="KKK57605.1"/>
    <property type="molecule type" value="Genomic_DNA"/>
</dbReference>
<reference evidence="2" key="1">
    <citation type="journal article" date="2015" name="Nature">
        <title>Complex archaea that bridge the gap between prokaryotes and eukaryotes.</title>
        <authorList>
            <person name="Spang A."/>
            <person name="Saw J.H."/>
            <person name="Jorgensen S.L."/>
            <person name="Zaremba-Niedzwiedzka K."/>
            <person name="Martijn J."/>
            <person name="Lind A.E."/>
            <person name="van Eijk R."/>
            <person name="Schleper C."/>
            <person name="Guy L."/>
            <person name="Ettema T.J."/>
        </authorList>
    </citation>
    <scope>NUCLEOTIDE SEQUENCE</scope>
</reference>
<organism evidence="2">
    <name type="scientific">marine sediment metagenome</name>
    <dbReference type="NCBI Taxonomy" id="412755"/>
    <lineage>
        <taxon>unclassified sequences</taxon>
        <taxon>metagenomes</taxon>
        <taxon>ecological metagenomes</taxon>
    </lineage>
</organism>
<gene>
    <name evidence="2" type="ORF">LCGC14_3052810</name>
</gene>
<sequence length="102" mass="11585">AKPGFEWVAGPDRDTTWDEARSWVQSLTVDGGGWRMPTMEELKTLYQQGAMTVLSNTTGSWVWSGETKESLAWLFSFSYGLDKWTNRGYAERNRGFAVRPGK</sequence>
<feature type="domain" description="Lcl C-terminal" evidence="1">
    <location>
        <begin position="11"/>
        <end position="88"/>
    </location>
</feature>
<dbReference type="InterPro" id="IPR011460">
    <property type="entry name" value="Lcl_C"/>
</dbReference>
<proteinExistence type="predicted"/>
<name>A0A0F8X9E0_9ZZZZ</name>
<evidence type="ECO:0000313" key="2">
    <source>
        <dbReference type="EMBL" id="KKK57605.1"/>
    </source>
</evidence>
<evidence type="ECO:0000259" key="1">
    <source>
        <dbReference type="Pfam" id="PF07603"/>
    </source>
</evidence>